<sequence>MFAVRCLKKIKQTSLLIFCPNEHPTSNIEHRSSSLSLTNIEHQTSNIAFVFGPNEHQTANIKQRFSSLRAARSAYEQRTAQRTTNALRSTAYDQRSSSSALTPFQTYKIYPRLGTWCWSSFQLIDALSVDTGLRTYWYYRAGRYRILRRA</sequence>
<dbReference type="EMBL" id="CADCXY010000009">
    <property type="protein sequence ID" value="CAB0151991.1"/>
    <property type="molecule type" value="Genomic_DNA"/>
</dbReference>
<reference evidence="1 2" key="1">
    <citation type="submission" date="2020-02" db="EMBL/GenBank/DDBJ databases">
        <authorList>
            <person name="Rodrigo-Torres L."/>
            <person name="Arahal R. D."/>
            <person name="Lucena T."/>
        </authorList>
    </citation>
    <scope>NUCLEOTIDE SEQUENCE [LARGE SCALE GENOMIC DNA]</scope>
    <source>
        <strain evidence="1 2">CECT 9734</strain>
    </source>
</reference>
<evidence type="ECO:0000313" key="1">
    <source>
        <dbReference type="EMBL" id="CAB0151991.1"/>
    </source>
</evidence>
<dbReference type="Proteomes" id="UP000481517">
    <property type="component" value="Unassembled WGS sequence"/>
</dbReference>
<protein>
    <submittedName>
        <fullName evidence="1">Uncharacterized protein</fullName>
    </submittedName>
</protein>
<gene>
    <name evidence="1" type="ORF">PSI9734_02338</name>
</gene>
<accession>A0A6S6WQ57</accession>
<proteinExistence type="predicted"/>
<evidence type="ECO:0000313" key="2">
    <source>
        <dbReference type="Proteomes" id="UP000481517"/>
    </source>
</evidence>
<name>A0A6S6WQ57_9GAMM</name>
<organism evidence="1 2">
    <name type="scientific">Pseudidiomarina piscicola</name>
    <dbReference type="NCBI Taxonomy" id="2614830"/>
    <lineage>
        <taxon>Bacteria</taxon>
        <taxon>Pseudomonadati</taxon>
        <taxon>Pseudomonadota</taxon>
        <taxon>Gammaproteobacteria</taxon>
        <taxon>Alteromonadales</taxon>
        <taxon>Idiomarinaceae</taxon>
        <taxon>Pseudidiomarina</taxon>
    </lineage>
</organism>
<dbReference type="AlphaFoldDB" id="A0A6S6WQ57"/>
<keyword evidence="2" id="KW-1185">Reference proteome</keyword>